<evidence type="ECO:0000313" key="2">
    <source>
        <dbReference type="Proteomes" id="UP000821845"/>
    </source>
</evidence>
<accession>A0ACB7TNU0</accession>
<organism evidence="1 2">
    <name type="scientific">Hyalomma asiaticum</name>
    <name type="common">Tick</name>
    <dbReference type="NCBI Taxonomy" id="266040"/>
    <lineage>
        <taxon>Eukaryota</taxon>
        <taxon>Metazoa</taxon>
        <taxon>Ecdysozoa</taxon>
        <taxon>Arthropoda</taxon>
        <taxon>Chelicerata</taxon>
        <taxon>Arachnida</taxon>
        <taxon>Acari</taxon>
        <taxon>Parasitiformes</taxon>
        <taxon>Ixodida</taxon>
        <taxon>Ixodoidea</taxon>
        <taxon>Ixodidae</taxon>
        <taxon>Hyalomminae</taxon>
        <taxon>Hyalomma</taxon>
    </lineage>
</organism>
<reference evidence="1" key="1">
    <citation type="submission" date="2020-05" db="EMBL/GenBank/DDBJ databases">
        <title>Large-scale comparative analyses of tick genomes elucidate their genetic diversity and vector capacities.</title>
        <authorList>
            <person name="Jia N."/>
            <person name="Wang J."/>
            <person name="Shi W."/>
            <person name="Du L."/>
            <person name="Sun Y."/>
            <person name="Zhan W."/>
            <person name="Jiang J."/>
            <person name="Wang Q."/>
            <person name="Zhang B."/>
            <person name="Ji P."/>
            <person name="Sakyi L.B."/>
            <person name="Cui X."/>
            <person name="Yuan T."/>
            <person name="Jiang B."/>
            <person name="Yang W."/>
            <person name="Lam T.T.-Y."/>
            <person name="Chang Q."/>
            <person name="Ding S."/>
            <person name="Wang X."/>
            <person name="Zhu J."/>
            <person name="Ruan X."/>
            <person name="Zhao L."/>
            <person name="Wei J."/>
            <person name="Que T."/>
            <person name="Du C."/>
            <person name="Cheng J."/>
            <person name="Dai P."/>
            <person name="Han X."/>
            <person name="Huang E."/>
            <person name="Gao Y."/>
            <person name="Liu J."/>
            <person name="Shao H."/>
            <person name="Ye R."/>
            <person name="Li L."/>
            <person name="Wei W."/>
            <person name="Wang X."/>
            <person name="Wang C."/>
            <person name="Yang T."/>
            <person name="Huo Q."/>
            <person name="Li W."/>
            <person name="Guo W."/>
            <person name="Chen H."/>
            <person name="Zhou L."/>
            <person name="Ni X."/>
            <person name="Tian J."/>
            <person name="Zhou Y."/>
            <person name="Sheng Y."/>
            <person name="Liu T."/>
            <person name="Pan Y."/>
            <person name="Xia L."/>
            <person name="Li J."/>
            <person name="Zhao F."/>
            <person name="Cao W."/>
        </authorList>
    </citation>
    <scope>NUCLEOTIDE SEQUENCE</scope>
    <source>
        <strain evidence="1">Hyas-2018</strain>
    </source>
</reference>
<dbReference type="EMBL" id="CM023481">
    <property type="protein sequence ID" value="KAH6948465.1"/>
    <property type="molecule type" value="Genomic_DNA"/>
</dbReference>
<dbReference type="Proteomes" id="UP000821845">
    <property type="component" value="Chromosome 1"/>
</dbReference>
<keyword evidence="2" id="KW-1185">Reference proteome</keyword>
<proteinExistence type="predicted"/>
<evidence type="ECO:0000313" key="1">
    <source>
        <dbReference type="EMBL" id="KAH6948465.1"/>
    </source>
</evidence>
<comment type="caution">
    <text evidence="1">The sequence shown here is derived from an EMBL/GenBank/DDBJ whole genome shotgun (WGS) entry which is preliminary data.</text>
</comment>
<protein>
    <submittedName>
        <fullName evidence="1">Uncharacterized protein</fullName>
    </submittedName>
</protein>
<sequence length="319" mass="36455">MLGARFALCGNDDALDGERSSKMAAMATSSRDAYFKHRSRTRTTNWGDVETYQLIELWQSFRYDLQQTKKRRPIFEQMSRLMHGLGFKRDANEIQGRITNLAYLYRREGKLRLENPLRSPWKFWDNVHKVLRGEPPRRTPIQARQILPKPVSLPNTEARMIPPDTTLTVVNVPLPDVSVVKVENPSVPESTSAGDGRKSPPDESTAATEAWTDQSAASIVNGEHSEEDEEGSDSYPYASLRFPSECPCDILKTVAEQQRLMALQILNEEEIRHEERVRIVLEMENRLKQEHNNFKLALIDRLNKGFTQILMALKSSTTS</sequence>
<gene>
    <name evidence="1" type="ORF">HPB50_024568</name>
</gene>
<name>A0ACB7TNU0_HYAAI</name>